<reference evidence="13" key="2">
    <citation type="submission" date="2025-08" db="UniProtKB">
        <authorList>
            <consortium name="Ensembl"/>
        </authorList>
    </citation>
    <scope>IDENTIFICATION</scope>
</reference>
<feature type="transmembrane region" description="Helical" evidence="11">
    <location>
        <begin position="722"/>
        <end position="741"/>
    </location>
</feature>
<dbReference type="CDD" id="cd16024">
    <property type="entry name" value="GPI_EPT_2"/>
    <property type="match status" value="1"/>
</dbReference>
<evidence type="ECO:0000256" key="4">
    <source>
        <dbReference type="ARBA" id="ARBA00022502"/>
    </source>
</evidence>
<feature type="transmembrane region" description="Helical" evidence="11">
    <location>
        <begin position="981"/>
        <end position="1001"/>
    </location>
</feature>
<keyword evidence="14" id="KW-1185">Reference proteome</keyword>
<reference evidence="13" key="3">
    <citation type="submission" date="2025-09" db="UniProtKB">
        <authorList>
            <consortium name="Ensembl"/>
        </authorList>
    </citation>
    <scope>IDENTIFICATION</scope>
</reference>
<evidence type="ECO:0000256" key="3">
    <source>
        <dbReference type="ARBA" id="ARBA00005315"/>
    </source>
</evidence>
<keyword evidence="8 11" id="KW-1133">Transmembrane helix</keyword>
<evidence type="ECO:0000313" key="13">
    <source>
        <dbReference type="Ensembl" id="ENSSHAP00000033748.1"/>
    </source>
</evidence>
<dbReference type="FunCoup" id="A0A7N4P864">
    <property type="interactions" value="1980"/>
</dbReference>
<keyword evidence="9 11" id="KW-0472">Membrane</keyword>
<feature type="transmembrane region" description="Helical" evidence="11">
    <location>
        <begin position="693"/>
        <end position="710"/>
    </location>
</feature>
<protein>
    <submittedName>
        <fullName evidence="13">Phosphatidylinositol glycan anchor biosynthesis class G (EMM blood group)</fullName>
    </submittedName>
</protein>
<evidence type="ECO:0000256" key="9">
    <source>
        <dbReference type="ARBA" id="ARBA00023136"/>
    </source>
</evidence>
<dbReference type="OrthoDB" id="272139at2759"/>
<dbReference type="CTD" id="54872"/>
<evidence type="ECO:0000256" key="7">
    <source>
        <dbReference type="ARBA" id="ARBA00022824"/>
    </source>
</evidence>
<dbReference type="GeneTree" id="ENSGT00910000144269"/>
<keyword evidence="6 11" id="KW-0812">Transmembrane</keyword>
<feature type="transmembrane region" description="Helical" evidence="11">
    <location>
        <begin position="501"/>
        <end position="525"/>
    </location>
</feature>
<evidence type="ECO:0000259" key="12">
    <source>
        <dbReference type="Pfam" id="PF19316"/>
    </source>
</evidence>
<evidence type="ECO:0000256" key="5">
    <source>
        <dbReference type="ARBA" id="ARBA00022679"/>
    </source>
</evidence>
<dbReference type="Pfam" id="PF01663">
    <property type="entry name" value="Phosphodiest"/>
    <property type="match status" value="1"/>
</dbReference>
<dbReference type="KEGG" id="shr:100932468"/>
<sequence>MRLGSGAFAASCVVIELLGVAVFLRGFFPVSVRSASRARLLPPAPEPAAGTSSNWTQLPPPLFRKVVIMLVDGLRGDFVFGSKGVEFMPYTTYLIEKGFTHSFIAEAKPPTVTLPRIKALMTGSIPGFIDAVRNFNSPVLLEDNLIGQAKTAGKRIIFYGDDTWIKLFPKHFVEYDGTTSFFVSDFREVDDNITRHLDNVLKREDWDMLILHYLGLDHIGHVTGPHSPLVGPKLKEMDYILKKIHISLLSKEREASLPHLLVLCGDHGMSETGGHGASSVEEVSTPLVLISSAFQRKSGNFQPPKHVQQTDLAATLAVGLGLPIPKNSVGSLLFPVVEGATMREQLRFLHLNSVQLSRLLQENVPMFEKDPGYQQFKESEKLHGNWIKLYLEGNNSEVLLNLGRKVLKQYLNALKTLSMSLSKQVAQYDMYSMMVGTVIVLEVLILLLLSTPKALCQKAEFEIPLSTSLLSLLFFLMLLILSAVHVIICTSAERSCYFCSISWLMAVGVMMLISALLCVILSFLTNTFENVRPPAKNQAASSSSWSGLDLLILFGTLGHVLSLGASSFIEEEHQTWYFLINTLCLALGHEMCRNHFLGKDFDHNLTMEGDFQKDTEKILQYKNDHVDVPEYNKTHKLPSSLELPEGYEKWLGLASPWLILICCRLLRSLNQTGVQWAHRPDFGHWLTSSDHKAALSVLAFLSLVMIFILVQRRCSPVSKVAMALGLLGIYCYRAAFGNVFLPWQRDNKDISKGIIEARFVYVFVLGILFTGTKDLLKSQVISTDVSIKSRGLWEIYSGLVLLAALLLRPHNLPILVFSLLIQAVMAKCIWKPLKHDAAQITIMHYWFGQAFFYFQGNSNNLATLDVSAGFVGLDHYVELPAMFLTAFATYIGPILWAVHLLSFLSSENTRRQRSKPKEFRPTQPALNLFAGRLNNQSRNSAMGHACFCYAVICSIPVSAYIILVTSLRYHLFIWSVFSPKLLYEGMHLLLTATICVFFTAMDQTNLIKP</sequence>
<dbReference type="SUPFAM" id="SSF53649">
    <property type="entry name" value="Alkaline phosphatase-like"/>
    <property type="match status" value="1"/>
</dbReference>
<evidence type="ECO:0000256" key="11">
    <source>
        <dbReference type="SAM" id="Phobius"/>
    </source>
</evidence>
<dbReference type="GO" id="GO:0005789">
    <property type="term" value="C:endoplasmic reticulum membrane"/>
    <property type="evidence" value="ECO:0007669"/>
    <property type="project" value="UniProtKB-SubCell"/>
</dbReference>
<dbReference type="GO" id="GO:0051267">
    <property type="term" value="F:CP2 mannose-ethanolamine phosphotransferase activity"/>
    <property type="evidence" value="ECO:0007669"/>
    <property type="project" value="Ensembl"/>
</dbReference>
<dbReference type="InterPro" id="IPR002591">
    <property type="entry name" value="Phosphodiest/P_Trfase"/>
</dbReference>
<feature type="transmembrane region" description="Helical" evidence="11">
    <location>
        <begin position="837"/>
        <end position="854"/>
    </location>
</feature>
<feature type="transmembrane region" description="Helical" evidence="11">
    <location>
        <begin position="428"/>
        <end position="449"/>
    </location>
</feature>
<evidence type="ECO:0000313" key="14">
    <source>
        <dbReference type="Proteomes" id="UP000007648"/>
    </source>
</evidence>
<dbReference type="PANTHER" id="PTHR23072">
    <property type="entry name" value="PHOSPHATIDYLINOSITOL GLYCAN-RELATED"/>
    <property type="match status" value="1"/>
</dbReference>
<comment type="subcellular location">
    <subcellularLocation>
        <location evidence="1">Endoplasmic reticulum membrane</location>
        <topology evidence="1">Multi-pass membrane protein</topology>
    </subcellularLocation>
</comment>
<dbReference type="GeneID" id="100932468"/>
<dbReference type="RefSeq" id="XP_031799132.1">
    <property type="nucleotide sequence ID" value="XM_031943272.1"/>
</dbReference>
<feature type="transmembrane region" description="Helical" evidence="11">
    <location>
        <begin position="946"/>
        <end position="969"/>
    </location>
</feature>
<dbReference type="InterPro" id="IPR017850">
    <property type="entry name" value="Alkaline_phosphatase_core_sf"/>
</dbReference>
<evidence type="ECO:0000256" key="1">
    <source>
        <dbReference type="ARBA" id="ARBA00004477"/>
    </source>
</evidence>
<keyword evidence="7" id="KW-0256">Endoplasmic reticulum</keyword>
<feature type="transmembrane region" description="Helical" evidence="11">
    <location>
        <begin position="881"/>
        <end position="904"/>
    </location>
</feature>
<evidence type="ECO:0000256" key="10">
    <source>
        <dbReference type="ARBA" id="ARBA00023180"/>
    </source>
</evidence>
<proteinExistence type="inferred from homology"/>
<keyword evidence="5" id="KW-0808">Transferase</keyword>
<feature type="transmembrane region" description="Helical" evidence="11">
    <location>
        <begin position="469"/>
        <end position="489"/>
    </location>
</feature>
<gene>
    <name evidence="13" type="primary">PIGG</name>
</gene>
<dbReference type="InParanoid" id="A0A7N4P864"/>
<keyword evidence="4" id="KW-0337">GPI-anchor biosynthesis</keyword>
<dbReference type="InterPro" id="IPR039527">
    <property type="entry name" value="PIGG/GPI7"/>
</dbReference>
<organism evidence="13 14">
    <name type="scientific">Sarcophilus harrisii</name>
    <name type="common">Tasmanian devil</name>
    <name type="synonym">Sarcophilus laniarius</name>
    <dbReference type="NCBI Taxonomy" id="9305"/>
    <lineage>
        <taxon>Eukaryota</taxon>
        <taxon>Metazoa</taxon>
        <taxon>Chordata</taxon>
        <taxon>Craniata</taxon>
        <taxon>Vertebrata</taxon>
        <taxon>Euteleostomi</taxon>
        <taxon>Mammalia</taxon>
        <taxon>Metatheria</taxon>
        <taxon>Dasyuromorphia</taxon>
        <taxon>Dasyuridae</taxon>
        <taxon>Sarcophilus</taxon>
    </lineage>
</organism>
<dbReference type="AlphaFoldDB" id="A0A7N4P864"/>
<evidence type="ECO:0000256" key="2">
    <source>
        <dbReference type="ARBA" id="ARBA00004687"/>
    </source>
</evidence>
<dbReference type="Pfam" id="PF19316">
    <property type="entry name" value="PIGO_PIGG"/>
    <property type="match status" value="1"/>
</dbReference>
<dbReference type="UniPathway" id="UPA00196"/>
<dbReference type="PANTHER" id="PTHR23072:SF0">
    <property type="entry name" value="GPI ETHANOLAMINE PHOSPHATE TRANSFERASE 2"/>
    <property type="match status" value="1"/>
</dbReference>
<comment type="similarity">
    <text evidence="3">Belongs to the PIGG/PIGN/PIGO family. PIGG subfamily.</text>
</comment>
<dbReference type="Proteomes" id="UP000007648">
    <property type="component" value="Unassembled WGS sequence"/>
</dbReference>
<dbReference type="InterPro" id="IPR037674">
    <property type="entry name" value="PIG-G_N"/>
</dbReference>
<dbReference type="GO" id="GO:0006506">
    <property type="term" value="P:GPI anchor biosynthetic process"/>
    <property type="evidence" value="ECO:0007669"/>
    <property type="project" value="UniProtKB-UniPathway"/>
</dbReference>
<name>A0A7N4P864_SARHA</name>
<feature type="transmembrane region" description="Helical" evidence="11">
    <location>
        <begin position="6"/>
        <end position="28"/>
    </location>
</feature>
<accession>A0A7N4P864</accession>
<comment type="pathway">
    <text evidence="2">Glycolipid biosynthesis; glycosylphosphatidylinositol-anchor biosynthesis.</text>
</comment>
<dbReference type="Gene3D" id="3.40.720.10">
    <property type="entry name" value="Alkaline Phosphatase, subunit A"/>
    <property type="match status" value="1"/>
</dbReference>
<evidence type="ECO:0000256" key="6">
    <source>
        <dbReference type="ARBA" id="ARBA00022692"/>
    </source>
</evidence>
<dbReference type="Ensembl" id="ENSSHAT00000030479.1">
    <property type="protein sequence ID" value="ENSSHAP00000033748.1"/>
    <property type="gene ID" value="ENSSHAG00000013140.2"/>
</dbReference>
<keyword evidence="10" id="KW-0325">Glycoprotein</keyword>
<feature type="transmembrane region" description="Helical" evidence="11">
    <location>
        <begin position="753"/>
        <end position="770"/>
    </location>
</feature>
<dbReference type="FunFam" id="3.40.720.10:FF:000018">
    <property type="entry name" value="Putative GPI ethanolamine phosphate transferase 2"/>
    <property type="match status" value="1"/>
</dbReference>
<dbReference type="InterPro" id="IPR045687">
    <property type="entry name" value="PIGG/GPI7_C"/>
</dbReference>
<evidence type="ECO:0000256" key="8">
    <source>
        <dbReference type="ARBA" id="ARBA00022989"/>
    </source>
</evidence>
<reference evidence="13 14" key="1">
    <citation type="journal article" date="2011" name="Proc. Natl. Acad. Sci. U.S.A.">
        <title>Genetic diversity and population structure of the endangered marsupial Sarcophilus harrisii (Tasmanian devil).</title>
        <authorList>
            <person name="Miller W."/>
            <person name="Hayes V.M."/>
            <person name="Ratan A."/>
            <person name="Petersen D.C."/>
            <person name="Wittekindt N.E."/>
            <person name="Miller J."/>
            <person name="Walenz B."/>
            <person name="Knight J."/>
            <person name="Qi J."/>
            <person name="Zhao F."/>
            <person name="Wang Q."/>
            <person name="Bedoya-Reina O.C."/>
            <person name="Katiyar N."/>
            <person name="Tomsho L.P."/>
            <person name="Kasson L.M."/>
            <person name="Hardie R.A."/>
            <person name="Woodbridge P."/>
            <person name="Tindall E.A."/>
            <person name="Bertelsen M.F."/>
            <person name="Dixon D."/>
            <person name="Pyecroft S."/>
            <person name="Helgen K.M."/>
            <person name="Lesk A.M."/>
            <person name="Pringle T.H."/>
            <person name="Patterson N."/>
            <person name="Zhang Y."/>
            <person name="Kreiss A."/>
            <person name="Woods G.M."/>
            <person name="Jones M.E."/>
            <person name="Schuster S.C."/>
        </authorList>
    </citation>
    <scope>NUCLEOTIDE SEQUENCE [LARGE SCALE GENOMIC DNA]</scope>
</reference>
<feature type="domain" description="GPI ethanolamine phosphate transferase 2 C-terminal" evidence="12">
    <location>
        <begin position="652"/>
        <end position="984"/>
    </location>
</feature>